<dbReference type="Proteomes" id="UP001054945">
    <property type="component" value="Unassembled WGS sequence"/>
</dbReference>
<sequence length="96" mass="10709">MRLIVGAGEMVGCVRMDPAFLMWNWRPGLPGRGRRPPTGGSKEGRPGSRSALVLEDPIPNRSHFRRPKTLEKTLLRSCWAVQSYVFGSEILKAGIF</sequence>
<dbReference type="EMBL" id="BPLR01002945">
    <property type="protein sequence ID" value="GIX79496.1"/>
    <property type="molecule type" value="Genomic_DNA"/>
</dbReference>
<reference evidence="2 3" key="1">
    <citation type="submission" date="2021-06" db="EMBL/GenBank/DDBJ databases">
        <title>Caerostris extrusa draft genome.</title>
        <authorList>
            <person name="Kono N."/>
            <person name="Arakawa K."/>
        </authorList>
    </citation>
    <scope>NUCLEOTIDE SEQUENCE [LARGE SCALE GENOMIC DNA]</scope>
</reference>
<evidence type="ECO:0000313" key="2">
    <source>
        <dbReference type="EMBL" id="GIX79496.1"/>
    </source>
</evidence>
<proteinExistence type="predicted"/>
<evidence type="ECO:0000256" key="1">
    <source>
        <dbReference type="SAM" id="MobiDB-lite"/>
    </source>
</evidence>
<organism evidence="2 3">
    <name type="scientific">Caerostris extrusa</name>
    <name type="common">Bark spider</name>
    <name type="synonym">Caerostris bankana</name>
    <dbReference type="NCBI Taxonomy" id="172846"/>
    <lineage>
        <taxon>Eukaryota</taxon>
        <taxon>Metazoa</taxon>
        <taxon>Ecdysozoa</taxon>
        <taxon>Arthropoda</taxon>
        <taxon>Chelicerata</taxon>
        <taxon>Arachnida</taxon>
        <taxon>Araneae</taxon>
        <taxon>Araneomorphae</taxon>
        <taxon>Entelegynae</taxon>
        <taxon>Araneoidea</taxon>
        <taxon>Araneidae</taxon>
        <taxon>Caerostris</taxon>
    </lineage>
</organism>
<evidence type="ECO:0000313" key="3">
    <source>
        <dbReference type="Proteomes" id="UP001054945"/>
    </source>
</evidence>
<dbReference type="AlphaFoldDB" id="A0AAV4N726"/>
<accession>A0AAV4N726</accession>
<name>A0AAV4N726_CAEEX</name>
<keyword evidence="3" id="KW-1185">Reference proteome</keyword>
<feature type="region of interest" description="Disordered" evidence="1">
    <location>
        <begin position="28"/>
        <end position="52"/>
    </location>
</feature>
<gene>
    <name evidence="2" type="ORF">CEXT_330641</name>
</gene>
<protein>
    <submittedName>
        <fullName evidence="2">Uncharacterized protein</fullName>
    </submittedName>
</protein>
<comment type="caution">
    <text evidence="2">The sequence shown here is derived from an EMBL/GenBank/DDBJ whole genome shotgun (WGS) entry which is preliminary data.</text>
</comment>